<keyword evidence="2" id="KW-0812">Transmembrane</keyword>
<organism evidence="4 5">
    <name type="scientific">Salininema proteolyticum</name>
    <dbReference type="NCBI Taxonomy" id="1607685"/>
    <lineage>
        <taxon>Bacteria</taxon>
        <taxon>Bacillati</taxon>
        <taxon>Actinomycetota</taxon>
        <taxon>Actinomycetes</taxon>
        <taxon>Glycomycetales</taxon>
        <taxon>Glycomycetaceae</taxon>
        <taxon>Salininema</taxon>
    </lineage>
</organism>
<dbReference type="EMBL" id="JBHSDK010000001">
    <property type="protein sequence ID" value="MFC4333608.1"/>
    <property type="molecule type" value="Genomic_DNA"/>
</dbReference>
<feature type="compositionally biased region" description="Gly residues" evidence="1">
    <location>
        <begin position="280"/>
        <end position="306"/>
    </location>
</feature>
<protein>
    <submittedName>
        <fullName evidence="4">Uncharacterized protein</fullName>
    </submittedName>
</protein>
<dbReference type="SUPFAM" id="SSF52317">
    <property type="entry name" value="Class I glutamine amidotransferase-like"/>
    <property type="match status" value="1"/>
</dbReference>
<evidence type="ECO:0000313" key="5">
    <source>
        <dbReference type="Proteomes" id="UP001595823"/>
    </source>
</evidence>
<reference evidence="5" key="1">
    <citation type="journal article" date="2019" name="Int. J. Syst. Evol. Microbiol.">
        <title>The Global Catalogue of Microorganisms (GCM) 10K type strain sequencing project: providing services to taxonomists for standard genome sequencing and annotation.</title>
        <authorList>
            <consortium name="The Broad Institute Genomics Platform"/>
            <consortium name="The Broad Institute Genome Sequencing Center for Infectious Disease"/>
            <person name="Wu L."/>
            <person name="Ma J."/>
        </authorList>
    </citation>
    <scope>NUCLEOTIDE SEQUENCE [LARGE SCALE GENOMIC DNA]</scope>
    <source>
        <strain evidence="5">IBRC-M 10908</strain>
    </source>
</reference>
<keyword evidence="5" id="KW-1185">Reference proteome</keyword>
<feature type="signal peptide" evidence="3">
    <location>
        <begin position="1"/>
        <end position="22"/>
    </location>
</feature>
<proteinExistence type="predicted"/>
<dbReference type="RefSeq" id="WP_380617349.1">
    <property type="nucleotide sequence ID" value="NZ_JBHSDK010000001.1"/>
</dbReference>
<evidence type="ECO:0000256" key="2">
    <source>
        <dbReference type="SAM" id="Phobius"/>
    </source>
</evidence>
<accession>A0ABV8TT13</accession>
<sequence>MPRILTVLAIALALLVPTPARAANEPPRVLFTDGGDRLSTVDEGGTVPQNAYERFAMESRRWGFDLTGGWDEPHRFDAVVYFDNTGISDDRLQSLRNFAAEGGTVTVVAAGMGDWFQPSDGNGAQSTQSVEYSATSTGALSLWPEDDELDLHGPFSTVFDNLEGTTAVHTVVHEGESLPVSVIANGSRTFGTAGGRTFDSWSDRDFLTMVRYGIAWGTDDSDFVVQAEPDKDATWPYIVLFAGMVAAVGVGGLIAVRRIEKQEDKTVGDGAAAGRPPTGGPTGRAGAEAGGEPGNGAGPNGGTGAG</sequence>
<gene>
    <name evidence="4" type="ORF">ACFPET_00140</name>
</gene>
<dbReference type="Proteomes" id="UP001595823">
    <property type="component" value="Unassembled WGS sequence"/>
</dbReference>
<dbReference type="InterPro" id="IPR029062">
    <property type="entry name" value="Class_I_gatase-like"/>
</dbReference>
<feature type="transmembrane region" description="Helical" evidence="2">
    <location>
        <begin position="235"/>
        <end position="256"/>
    </location>
</feature>
<feature type="chain" id="PRO_5046871022" evidence="3">
    <location>
        <begin position="23"/>
        <end position="306"/>
    </location>
</feature>
<evidence type="ECO:0000256" key="3">
    <source>
        <dbReference type="SAM" id="SignalP"/>
    </source>
</evidence>
<keyword evidence="2" id="KW-0472">Membrane</keyword>
<keyword evidence="3" id="KW-0732">Signal</keyword>
<name>A0ABV8TT13_9ACTN</name>
<keyword evidence="2" id="KW-1133">Transmembrane helix</keyword>
<feature type="region of interest" description="Disordered" evidence="1">
    <location>
        <begin position="265"/>
        <end position="306"/>
    </location>
</feature>
<comment type="caution">
    <text evidence="4">The sequence shown here is derived from an EMBL/GenBank/DDBJ whole genome shotgun (WGS) entry which is preliminary data.</text>
</comment>
<dbReference type="Gene3D" id="3.40.50.880">
    <property type="match status" value="1"/>
</dbReference>
<evidence type="ECO:0000313" key="4">
    <source>
        <dbReference type="EMBL" id="MFC4333608.1"/>
    </source>
</evidence>
<evidence type="ECO:0000256" key="1">
    <source>
        <dbReference type="SAM" id="MobiDB-lite"/>
    </source>
</evidence>